<dbReference type="Proteomes" id="UP001344447">
    <property type="component" value="Unassembled WGS sequence"/>
</dbReference>
<dbReference type="EMBL" id="JAVFKY010000003">
    <property type="protein sequence ID" value="KAK5578928.1"/>
    <property type="molecule type" value="Genomic_DNA"/>
</dbReference>
<gene>
    <name evidence="1" type="ORF">RB653_008603</name>
</gene>
<sequence length="210" mass="25001">MEINVKNDKTEELFWKIVRNKYLFNFIFEVLGTMPIEYDSVNSYYVGNRLKFKDIKSLEWMVNKNQWEILRDKLQSNQYVYINLEMIFIFIKQCKDESILELMFEKKIKDLRQKNIIDCCVSGGNYIALNFFLSKIEKNPQLLKTVLPIYQSTIKFSIQNSTVQTFESLVKYQPILDESIIIRSLQIASENKSNKIEMINSVKNYLKNLK</sequence>
<name>A0AAN7UCW3_9MYCE</name>
<dbReference type="PANTHER" id="PTHR32142">
    <property type="entry name" value="B BOX-TYPE DOMAIN-CONTAINING PROTEIN-RELATED"/>
    <property type="match status" value="1"/>
</dbReference>
<reference evidence="1 2" key="1">
    <citation type="submission" date="2023-11" db="EMBL/GenBank/DDBJ databases">
        <title>Dfirmibasis_genome.</title>
        <authorList>
            <person name="Edelbroek B."/>
            <person name="Kjellin J."/>
            <person name="Jerlstrom-Hultqvist J."/>
            <person name="Soderbom F."/>
        </authorList>
    </citation>
    <scope>NUCLEOTIDE SEQUENCE [LARGE SCALE GENOMIC DNA]</scope>
    <source>
        <strain evidence="1 2">TNS-C-14</strain>
    </source>
</reference>
<accession>A0AAN7UCW3</accession>
<keyword evidence="2" id="KW-1185">Reference proteome</keyword>
<proteinExistence type="predicted"/>
<protein>
    <submittedName>
        <fullName evidence="1">Uncharacterized protein</fullName>
    </submittedName>
</protein>
<organism evidence="1 2">
    <name type="scientific">Dictyostelium firmibasis</name>
    <dbReference type="NCBI Taxonomy" id="79012"/>
    <lineage>
        <taxon>Eukaryota</taxon>
        <taxon>Amoebozoa</taxon>
        <taxon>Evosea</taxon>
        <taxon>Eumycetozoa</taxon>
        <taxon>Dictyostelia</taxon>
        <taxon>Dictyosteliales</taxon>
        <taxon>Dictyosteliaceae</taxon>
        <taxon>Dictyostelium</taxon>
    </lineage>
</organism>
<comment type="caution">
    <text evidence="1">The sequence shown here is derived from an EMBL/GenBank/DDBJ whole genome shotgun (WGS) entry which is preliminary data.</text>
</comment>
<evidence type="ECO:0000313" key="2">
    <source>
        <dbReference type="Proteomes" id="UP001344447"/>
    </source>
</evidence>
<evidence type="ECO:0000313" key="1">
    <source>
        <dbReference type="EMBL" id="KAK5578928.1"/>
    </source>
</evidence>
<dbReference type="AlphaFoldDB" id="A0AAN7UCW3"/>
<dbReference type="PANTHER" id="PTHR32142:SF62">
    <property type="entry name" value="ARMADILLO REPEAT-CONTAINING PROTEIN"/>
    <property type="match status" value="1"/>
</dbReference>